<sequence>MSAMEFDQNFDSSGGFNKTSLINSHNNINLNPPNFENDDVITLNVGGIKYETYRSTLTSYPETFLGTMFKERNKDLLIPRGKNKNEYFFDRSGELFKYIIQFYRTGKVIIPPEVDTKEMEIELDFFQIPRPISSTI</sequence>
<comment type="caution">
    <text evidence="2">The sequence shown here is derived from an EMBL/GenBank/DDBJ whole genome shotgun (WGS) entry which is preliminary data.</text>
</comment>
<name>A0A2P4PKY7_RHIID</name>
<keyword evidence="3" id="KW-1185">Reference proteome</keyword>
<dbReference type="GO" id="GO:0051260">
    <property type="term" value="P:protein homooligomerization"/>
    <property type="evidence" value="ECO:0007669"/>
    <property type="project" value="InterPro"/>
</dbReference>
<dbReference type="InterPro" id="IPR000210">
    <property type="entry name" value="BTB/POZ_dom"/>
</dbReference>
<dbReference type="PANTHER" id="PTHR14499">
    <property type="entry name" value="POTASSIUM CHANNEL TETRAMERIZATION DOMAIN-CONTAINING"/>
    <property type="match status" value="1"/>
</dbReference>
<dbReference type="AlphaFoldDB" id="A0A2P4PKY7"/>
<accession>A0A2P4PKY7</accession>
<dbReference type="Gene3D" id="3.30.710.10">
    <property type="entry name" value="Potassium Channel Kv1.1, Chain A"/>
    <property type="match status" value="1"/>
</dbReference>
<evidence type="ECO:0000313" key="2">
    <source>
        <dbReference type="EMBL" id="POG66054.1"/>
    </source>
</evidence>
<dbReference type="Proteomes" id="UP000018888">
    <property type="component" value="Unassembled WGS sequence"/>
</dbReference>
<dbReference type="VEuPathDB" id="FungiDB:RhiirFUN_016590"/>
<reference evidence="2 3" key="2">
    <citation type="journal article" date="2018" name="New Phytol.">
        <title>High intraspecific genome diversity in the model arbuscular mycorrhizal symbiont Rhizophagus irregularis.</title>
        <authorList>
            <person name="Chen E.C.H."/>
            <person name="Morin E."/>
            <person name="Beaudet D."/>
            <person name="Noel J."/>
            <person name="Yildirir G."/>
            <person name="Ndikumana S."/>
            <person name="Charron P."/>
            <person name="St-Onge C."/>
            <person name="Giorgi J."/>
            <person name="Kruger M."/>
            <person name="Marton T."/>
            <person name="Ropars J."/>
            <person name="Grigoriev I.V."/>
            <person name="Hainaut M."/>
            <person name="Henrissat B."/>
            <person name="Roux C."/>
            <person name="Martin F."/>
            <person name="Corradi N."/>
        </authorList>
    </citation>
    <scope>NUCLEOTIDE SEQUENCE [LARGE SCALE GENOMIC DNA]</scope>
    <source>
        <strain evidence="2 3">DAOM 197198</strain>
    </source>
</reference>
<protein>
    <submittedName>
        <fullName evidence="2">BTB/POZ protein</fullName>
    </submittedName>
</protein>
<dbReference type="SUPFAM" id="SSF54695">
    <property type="entry name" value="POZ domain"/>
    <property type="match status" value="1"/>
</dbReference>
<dbReference type="PROSITE" id="PS50097">
    <property type="entry name" value="BTB"/>
    <property type="match status" value="1"/>
</dbReference>
<feature type="domain" description="BTB" evidence="1">
    <location>
        <begin position="37"/>
        <end position="112"/>
    </location>
</feature>
<dbReference type="InterPro" id="IPR011333">
    <property type="entry name" value="SKP1/BTB/POZ_sf"/>
</dbReference>
<dbReference type="SMART" id="SM00225">
    <property type="entry name" value="BTB"/>
    <property type="match status" value="1"/>
</dbReference>
<dbReference type="Pfam" id="PF02214">
    <property type="entry name" value="BTB_2"/>
    <property type="match status" value="1"/>
</dbReference>
<organism evidence="2 3">
    <name type="scientific">Rhizophagus irregularis (strain DAOM 181602 / DAOM 197198 / MUCL 43194)</name>
    <name type="common">Arbuscular mycorrhizal fungus</name>
    <name type="synonym">Glomus intraradices</name>
    <dbReference type="NCBI Taxonomy" id="747089"/>
    <lineage>
        <taxon>Eukaryota</taxon>
        <taxon>Fungi</taxon>
        <taxon>Fungi incertae sedis</taxon>
        <taxon>Mucoromycota</taxon>
        <taxon>Glomeromycotina</taxon>
        <taxon>Glomeromycetes</taxon>
        <taxon>Glomerales</taxon>
        <taxon>Glomeraceae</taxon>
        <taxon>Rhizophagus</taxon>
    </lineage>
</organism>
<evidence type="ECO:0000259" key="1">
    <source>
        <dbReference type="PROSITE" id="PS50097"/>
    </source>
</evidence>
<feature type="non-terminal residue" evidence="2">
    <location>
        <position position="136"/>
    </location>
</feature>
<gene>
    <name evidence="2" type="ORF">GLOIN_2v1661034</name>
</gene>
<dbReference type="EMBL" id="AUPC02000200">
    <property type="protein sequence ID" value="POG66054.1"/>
    <property type="molecule type" value="Genomic_DNA"/>
</dbReference>
<evidence type="ECO:0000313" key="3">
    <source>
        <dbReference type="Proteomes" id="UP000018888"/>
    </source>
</evidence>
<proteinExistence type="predicted"/>
<dbReference type="InterPro" id="IPR003131">
    <property type="entry name" value="T1-type_BTB"/>
</dbReference>
<reference evidence="2 3" key="1">
    <citation type="journal article" date="2013" name="Proc. Natl. Acad. Sci. U.S.A.">
        <title>Genome of an arbuscular mycorrhizal fungus provides insight into the oldest plant symbiosis.</title>
        <authorList>
            <person name="Tisserant E."/>
            <person name="Malbreil M."/>
            <person name="Kuo A."/>
            <person name="Kohler A."/>
            <person name="Symeonidi A."/>
            <person name="Balestrini R."/>
            <person name="Charron P."/>
            <person name="Duensing N."/>
            <person name="Frei Dit Frey N."/>
            <person name="Gianinazzi-Pearson V."/>
            <person name="Gilbert L.B."/>
            <person name="Handa Y."/>
            <person name="Herr J.R."/>
            <person name="Hijri M."/>
            <person name="Koul R."/>
            <person name="Kawaguchi M."/>
            <person name="Krajinski F."/>
            <person name="Lammers P.J."/>
            <person name="Masclaux F.G."/>
            <person name="Murat C."/>
            <person name="Morin E."/>
            <person name="Ndikumana S."/>
            <person name="Pagni M."/>
            <person name="Petitpierre D."/>
            <person name="Requena N."/>
            <person name="Rosikiewicz P."/>
            <person name="Riley R."/>
            <person name="Saito K."/>
            <person name="San Clemente H."/>
            <person name="Shapiro H."/>
            <person name="van Tuinen D."/>
            <person name="Becard G."/>
            <person name="Bonfante P."/>
            <person name="Paszkowski U."/>
            <person name="Shachar-Hill Y.Y."/>
            <person name="Tuskan G.A."/>
            <person name="Young P.W."/>
            <person name="Sanders I.R."/>
            <person name="Henrissat B."/>
            <person name="Rensing S.A."/>
            <person name="Grigoriev I.V."/>
            <person name="Corradi N."/>
            <person name="Roux C."/>
            <person name="Martin F."/>
        </authorList>
    </citation>
    <scope>NUCLEOTIDE SEQUENCE [LARGE SCALE GENOMIC DNA]</scope>
    <source>
        <strain evidence="2 3">DAOM 197198</strain>
    </source>
</reference>
<dbReference type="PANTHER" id="PTHR14499:SF136">
    <property type="entry name" value="GH08630P"/>
    <property type="match status" value="1"/>
</dbReference>